<evidence type="ECO:0000313" key="6">
    <source>
        <dbReference type="Proteomes" id="UP000199034"/>
    </source>
</evidence>
<evidence type="ECO:0000313" key="5">
    <source>
        <dbReference type="EMBL" id="SDD16408.1"/>
    </source>
</evidence>
<dbReference type="PROSITE" id="PS50111">
    <property type="entry name" value="CHEMOTAXIS_TRANSDUC_2"/>
    <property type="match status" value="1"/>
</dbReference>
<keyword evidence="1 2" id="KW-0807">Transducer</keyword>
<proteinExistence type="predicted"/>
<dbReference type="EMBL" id="FMZM01000006">
    <property type="protein sequence ID" value="SDD16408.1"/>
    <property type="molecule type" value="Genomic_DNA"/>
</dbReference>
<dbReference type="SUPFAM" id="SSF58104">
    <property type="entry name" value="Methyl-accepting chemotaxis protein (MCP) signaling domain"/>
    <property type="match status" value="1"/>
</dbReference>
<sequence>MKRRRASGPDAAAVHAAAVSEWLRTCRAAADGDLEVRAAAVPGTDGHPDLLELRTALNRLLDRTDAYVRESAASLEAASAGRFYRRFLAAGTRGVFRAGAVTINAATAEMAATQERLDAATARRLELADRLEQTVAQVAEQLAAAATELSATAAGLSDSARHAVTQSDEAGTTVRGLEAASTEIQDVVQVISSIAAQTRLLALNATIEAARAGETGRGFAVVATEVKSLADSTARSTERITEQVQAMQEAAVASTAAMGTVETTVREMSPMVDAVWVAVDGSQSTAAGVDAGPMQGLAELAELLRAEVGEFVDELRS</sequence>
<dbReference type="PANTHER" id="PTHR32089:SF112">
    <property type="entry name" value="LYSOZYME-LIKE PROTEIN-RELATED"/>
    <property type="match status" value="1"/>
</dbReference>
<dbReference type="PANTHER" id="PTHR32089">
    <property type="entry name" value="METHYL-ACCEPTING CHEMOTAXIS PROTEIN MCPB"/>
    <property type="match status" value="1"/>
</dbReference>
<keyword evidence="6" id="KW-1185">Reference proteome</keyword>
<evidence type="ECO:0000256" key="2">
    <source>
        <dbReference type="PROSITE-ProRule" id="PRU00284"/>
    </source>
</evidence>
<name>A0A1G6SHU4_9ACTN</name>
<keyword evidence="3" id="KW-0175">Coiled coil</keyword>
<reference evidence="5 6" key="1">
    <citation type="submission" date="2016-10" db="EMBL/GenBank/DDBJ databases">
        <authorList>
            <person name="de Groot N.N."/>
        </authorList>
    </citation>
    <scope>NUCLEOTIDE SEQUENCE [LARGE SCALE GENOMIC DNA]</scope>
    <source>
        <strain evidence="5 6">CGMCC 4.6858</strain>
    </source>
</reference>
<organism evidence="5 6">
    <name type="scientific">Nocardioides lianchengensis</name>
    <dbReference type="NCBI Taxonomy" id="1045774"/>
    <lineage>
        <taxon>Bacteria</taxon>
        <taxon>Bacillati</taxon>
        <taxon>Actinomycetota</taxon>
        <taxon>Actinomycetes</taxon>
        <taxon>Propionibacteriales</taxon>
        <taxon>Nocardioidaceae</taxon>
        <taxon>Nocardioides</taxon>
    </lineage>
</organism>
<gene>
    <name evidence="5" type="ORF">SAMN05421872_106159</name>
</gene>
<evidence type="ECO:0000256" key="3">
    <source>
        <dbReference type="SAM" id="Coils"/>
    </source>
</evidence>
<dbReference type="Proteomes" id="UP000199034">
    <property type="component" value="Unassembled WGS sequence"/>
</dbReference>
<dbReference type="GO" id="GO:0007165">
    <property type="term" value="P:signal transduction"/>
    <property type="evidence" value="ECO:0007669"/>
    <property type="project" value="UniProtKB-KW"/>
</dbReference>
<dbReference type="Gene3D" id="1.10.287.950">
    <property type="entry name" value="Methyl-accepting chemotaxis protein"/>
    <property type="match status" value="1"/>
</dbReference>
<dbReference type="SMART" id="SM00283">
    <property type="entry name" value="MA"/>
    <property type="match status" value="1"/>
</dbReference>
<protein>
    <submittedName>
        <fullName evidence="5">Methyl-accepting chemotaxis protein (MCP) signalling domain-containing protein</fullName>
    </submittedName>
</protein>
<dbReference type="InterPro" id="IPR004089">
    <property type="entry name" value="MCPsignal_dom"/>
</dbReference>
<feature type="coiled-coil region" evidence="3">
    <location>
        <begin position="103"/>
        <end position="148"/>
    </location>
</feature>
<dbReference type="AlphaFoldDB" id="A0A1G6SHU4"/>
<evidence type="ECO:0000256" key="1">
    <source>
        <dbReference type="ARBA" id="ARBA00023224"/>
    </source>
</evidence>
<accession>A0A1G6SHU4</accession>
<dbReference type="GO" id="GO:0016020">
    <property type="term" value="C:membrane"/>
    <property type="evidence" value="ECO:0007669"/>
    <property type="project" value="InterPro"/>
</dbReference>
<dbReference type="Pfam" id="PF00015">
    <property type="entry name" value="MCPsignal"/>
    <property type="match status" value="1"/>
</dbReference>
<dbReference type="STRING" id="1045774.SAMN05421872_106159"/>
<feature type="domain" description="Methyl-accepting transducer" evidence="4">
    <location>
        <begin position="92"/>
        <end position="317"/>
    </location>
</feature>
<evidence type="ECO:0000259" key="4">
    <source>
        <dbReference type="PROSITE" id="PS50111"/>
    </source>
</evidence>